<dbReference type="InParanoid" id="A0A409Y784"/>
<evidence type="ECO:0000256" key="6">
    <source>
        <dbReference type="ARBA" id="ARBA00022705"/>
    </source>
</evidence>
<evidence type="ECO:0000256" key="3">
    <source>
        <dbReference type="ARBA" id="ARBA00005690"/>
    </source>
</evidence>
<evidence type="ECO:0000313" key="25">
    <source>
        <dbReference type="Proteomes" id="UP000284842"/>
    </source>
</evidence>
<evidence type="ECO:0000256" key="10">
    <source>
        <dbReference type="ARBA" id="ARBA00022833"/>
    </source>
</evidence>
<keyword evidence="12 14" id="KW-0238">DNA-binding</keyword>
<feature type="compositionally biased region" description="Low complexity" evidence="15">
    <location>
        <begin position="1088"/>
        <end position="1106"/>
    </location>
</feature>
<feature type="domain" description="Replication protein A OB" evidence="22">
    <location>
        <begin position="299"/>
        <end position="396"/>
    </location>
</feature>
<keyword evidence="13 14" id="KW-0539">Nucleus</keyword>
<feature type="domain" description="Peptidase M16 middle/third" evidence="21">
    <location>
        <begin position="2152"/>
        <end position="2449"/>
    </location>
</feature>
<feature type="region of interest" description="Disordered" evidence="15">
    <location>
        <begin position="138"/>
        <end position="178"/>
    </location>
</feature>
<dbReference type="InterPro" id="IPR007863">
    <property type="entry name" value="Peptidase_M16_C"/>
</dbReference>
<dbReference type="GO" id="GO:0005662">
    <property type="term" value="C:DNA replication factor A complex"/>
    <property type="evidence" value="ECO:0007669"/>
    <property type="project" value="UniProtKB-ARBA"/>
</dbReference>
<feature type="domain" description="Replication factor-A protein 1 N-terminal" evidence="18">
    <location>
        <begin position="18"/>
        <end position="114"/>
    </location>
</feature>
<dbReference type="GO" id="GO:0051603">
    <property type="term" value="P:proteolysis involved in protein catabolic process"/>
    <property type="evidence" value="ECO:0007669"/>
    <property type="project" value="TreeGrafter"/>
</dbReference>
<dbReference type="GO" id="GO:0043171">
    <property type="term" value="P:peptide catabolic process"/>
    <property type="evidence" value="ECO:0007669"/>
    <property type="project" value="TreeGrafter"/>
</dbReference>
<dbReference type="Pfam" id="PF16900">
    <property type="entry name" value="REPA_OB_2"/>
    <property type="match status" value="1"/>
</dbReference>
<evidence type="ECO:0000256" key="15">
    <source>
        <dbReference type="SAM" id="MobiDB-lite"/>
    </source>
</evidence>
<evidence type="ECO:0000256" key="7">
    <source>
        <dbReference type="ARBA" id="ARBA00022723"/>
    </source>
</evidence>
<evidence type="ECO:0000256" key="13">
    <source>
        <dbReference type="ARBA" id="ARBA00023242"/>
    </source>
</evidence>
<keyword evidence="7 14" id="KW-0479">Metal-binding</keyword>
<feature type="domain" description="Replication factor A C-terminal" evidence="20">
    <location>
        <begin position="526"/>
        <end position="608"/>
    </location>
</feature>
<dbReference type="GO" id="GO:0003677">
    <property type="term" value="F:DNA binding"/>
    <property type="evidence" value="ECO:0007669"/>
    <property type="project" value="UniProtKB-KW"/>
</dbReference>
<comment type="similarity">
    <text evidence="4">Belongs to the peptidase M16 family.</text>
</comment>
<feature type="region of interest" description="Disordered" evidence="15">
    <location>
        <begin position="1088"/>
        <end position="1124"/>
    </location>
</feature>
<dbReference type="InterPro" id="IPR032632">
    <property type="entry name" value="Peptidase_M16_M"/>
</dbReference>
<evidence type="ECO:0000259" key="16">
    <source>
        <dbReference type="Pfam" id="PF00675"/>
    </source>
</evidence>
<protein>
    <recommendedName>
        <fullName evidence="14">Replication protein A subunit</fullName>
    </recommendedName>
</protein>
<evidence type="ECO:0000256" key="5">
    <source>
        <dbReference type="ARBA" id="ARBA00022670"/>
    </source>
</evidence>
<feature type="region of interest" description="Disordered" evidence="15">
    <location>
        <begin position="1253"/>
        <end position="1294"/>
    </location>
</feature>
<feature type="region of interest" description="Disordered" evidence="15">
    <location>
        <begin position="726"/>
        <end position="755"/>
    </location>
</feature>
<keyword evidence="6 14" id="KW-0235">DNA replication</keyword>
<dbReference type="OrthoDB" id="952271at2759"/>
<evidence type="ECO:0000259" key="19">
    <source>
        <dbReference type="Pfam" id="PF05193"/>
    </source>
</evidence>
<evidence type="ECO:0000313" key="24">
    <source>
        <dbReference type="EMBL" id="PPQ98811.1"/>
    </source>
</evidence>
<dbReference type="STRING" id="181874.A0A409Y784"/>
<feature type="compositionally biased region" description="Low complexity" evidence="15">
    <location>
        <begin position="142"/>
        <end position="156"/>
    </location>
</feature>
<evidence type="ECO:0000259" key="20">
    <source>
        <dbReference type="Pfam" id="PF08646"/>
    </source>
</evidence>
<dbReference type="PROSITE" id="PS00143">
    <property type="entry name" value="INSULINASE"/>
    <property type="match status" value="1"/>
</dbReference>
<reference evidence="24 25" key="1">
    <citation type="journal article" date="2018" name="Evol. Lett.">
        <title>Horizontal gene cluster transfer increased hallucinogenic mushroom diversity.</title>
        <authorList>
            <person name="Reynolds H.T."/>
            <person name="Vijayakumar V."/>
            <person name="Gluck-Thaler E."/>
            <person name="Korotkin H.B."/>
            <person name="Matheny P.B."/>
            <person name="Slot J.C."/>
        </authorList>
    </citation>
    <scope>NUCLEOTIDE SEQUENCE [LARGE SCALE GENOMIC DNA]</scope>
    <source>
        <strain evidence="24 25">2629</strain>
    </source>
</reference>
<dbReference type="Pfam" id="PF22456">
    <property type="entry name" value="PqqF-like_C_4"/>
    <property type="match status" value="1"/>
</dbReference>
<dbReference type="GO" id="GO:0008270">
    <property type="term" value="F:zinc ion binding"/>
    <property type="evidence" value="ECO:0007669"/>
    <property type="project" value="UniProtKB-KW"/>
</dbReference>
<evidence type="ECO:0000256" key="9">
    <source>
        <dbReference type="ARBA" id="ARBA00022801"/>
    </source>
</evidence>
<dbReference type="GO" id="GO:0006260">
    <property type="term" value="P:DNA replication"/>
    <property type="evidence" value="ECO:0007669"/>
    <property type="project" value="UniProtKB-KW"/>
</dbReference>
<evidence type="ECO:0000259" key="21">
    <source>
        <dbReference type="Pfam" id="PF16187"/>
    </source>
</evidence>
<comment type="function">
    <text evidence="14">As part of the replication protein A (RPA/RP-A), a single-stranded DNA-binding heterotrimeric complex, may play an essential role in DNA replication, recombination and repair. Binds and stabilizes single-stranded DNA intermediates, preventing complementary DNA reannealing and recruiting different proteins involved in DNA metabolism.</text>
</comment>
<accession>A0A409Y784</accession>
<dbReference type="InterPro" id="IPR011249">
    <property type="entry name" value="Metalloenz_LuxS/M16"/>
</dbReference>
<dbReference type="GO" id="GO:0006281">
    <property type="term" value="P:DNA repair"/>
    <property type="evidence" value="ECO:0007669"/>
    <property type="project" value="InterPro"/>
</dbReference>
<dbReference type="CDD" id="cd04476">
    <property type="entry name" value="RPA1_DBD_C"/>
    <property type="match status" value="1"/>
</dbReference>
<evidence type="ECO:0000256" key="11">
    <source>
        <dbReference type="ARBA" id="ARBA00023049"/>
    </source>
</evidence>
<dbReference type="InterPro" id="IPR054734">
    <property type="entry name" value="PqqF-like_C_4"/>
</dbReference>
<feature type="region of interest" description="Disordered" evidence="15">
    <location>
        <begin position="872"/>
        <end position="905"/>
    </location>
</feature>
<dbReference type="Gene3D" id="2.40.50.140">
    <property type="entry name" value="Nucleic acid-binding proteins"/>
    <property type="match status" value="4"/>
</dbReference>
<keyword evidence="9" id="KW-0378">Hydrolase</keyword>
<dbReference type="InterPro" id="IPR004365">
    <property type="entry name" value="NA-bd_OB_tRNA"/>
</dbReference>
<evidence type="ECO:0000256" key="14">
    <source>
        <dbReference type="RuleBase" id="RU364130"/>
    </source>
</evidence>
<keyword evidence="8 14" id="KW-0863">Zinc-finger</keyword>
<dbReference type="GO" id="GO:0005829">
    <property type="term" value="C:cytosol"/>
    <property type="evidence" value="ECO:0007669"/>
    <property type="project" value="TreeGrafter"/>
</dbReference>
<keyword evidence="10 14" id="KW-0862">Zinc</keyword>
<dbReference type="FunFam" id="3.30.830.10:FF:000003">
    <property type="entry name" value="Insulin-degrading enzyme"/>
    <property type="match status" value="1"/>
</dbReference>
<dbReference type="NCBIfam" id="TIGR00617">
    <property type="entry name" value="rpa1"/>
    <property type="match status" value="1"/>
</dbReference>
<evidence type="ECO:0000259" key="23">
    <source>
        <dbReference type="Pfam" id="PF22456"/>
    </source>
</evidence>
<feature type="domain" description="Coenzyme PQQ synthesis protein F-like C-terminal lobe" evidence="23">
    <location>
        <begin position="2554"/>
        <end position="2653"/>
    </location>
</feature>
<dbReference type="Pfam" id="PF01336">
    <property type="entry name" value="tRNA_anti-codon"/>
    <property type="match status" value="1"/>
</dbReference>
<dbReference type="CDD" id="cd04475">
    <property type="entry name" value="RPA1_DBD_B"/>
    <property type="match status" value="1"/>
</dbReference>
<dbReference type="InterPro" id="IPR004591">
    <property type="entry name" value="Rfa1"/>
</dbReference>
<comment type="cofactor">
    <cofactor evidence="1">
        <name>Zn(2+)</name>
        <dbReference type="ChEBI" id="CHEBI:29105"/>
    </cofactor>
</comment>
<comment type="caution">
    <text evidence="24">The sequence shown here is derived from an EMBL/GenBank/DDBJ whole genome shotgun (WGS) entry which is preliminary data.</text>
</comment>
<dbReference type="SUPFAM" id="SSF50249">
    <property type="entry name" value="Nucleic acid-binding proteins"/>
    <property type="match status" value="4"/>
</dbReference>
<dbReference type="FunFam" id="3.30.830.10:FF:000005">
    <property type="entry name" value="nardilysin isoform X1"/>
    <property type="match status" value="1"/>
</dbReference>
<dbReference type="InterPro" id="IPR011765">
    <property type="entry name" value="Pept_M16_N"/>
</dbReference>
<dbReference type="Proteomes" id="UP000284842">
    <property type="component" value="Unassembled WGS sequence"/>
</dbReference>
<evidence type="ECO:0000256" key="12">
    <source>
        <dbReference type="ARBA" id="ARBA00023125"/>
    </source>
</evidence>
<keyword evidence="25" id="KW-1185">Reference proteome</keyword>
<dbReference type="InterPro" id="IPR007199">
    <property type="entry name" value="Rep_factor-A_N"/>
</dbReference>
<name>A0A409Y784_9AGAR</name>
<evidence type="ECO:0000259" key="22">
    <source>
        <dbReference type="Pfam" id="PF16900"/>
    </source>
</evidence>
<dbReference type="Pfam" id="PF08646">
    <property type="entry name" value="Rep_fac-A_C"/>
    <property type="match status" value="2"/>
</dbReference>
<feature type="region of interest" description="Disordered" evidence="15">
    <location>
        <begin position="1908"/>
        <end position="1962"/>
    </location>
</feature>
<dbReference type="Gene3D" id="3.30.830.10">
    <property type="entry name" value="Metalloenzyme, LuxS/M16 peptidase-like"/>
    <property type="match status" value="4"/>
</dbReference>
<dbReference type="PANTHER" id="PTHR43690:SF18">
    <property type="entry name" value="INSULIN-DEGRADING ENZYME-RELATED"/>
    <property type="match status" value="1"/>
</dbReference>
<gene>
    <name evidence="24" type="ORF">CVT24_003365</name>
</gene>
<dbReference type="InterPro" id="IPR031657">
    <property type="entry name" value="REPA_OB_2"/>
</dbReference>
<organism evidence="24 25">
    <name type="scientific">Panaeolus cyanescens</name>
    <dbReference type="NCBI Taxonomy" id="181874"/>
    <lineage>
        <taxon>Eukaryota</taxon>
        <taxon>Fungi</taxon>
        <taxon>Dikarya</taxon>
        <taxon>Basidiomycota</taxon>
        <taxon>Agaricomycotina</taxon>
        <taxon>Agaricomycetes</taxon>
        <taxon>Agaricomycetidae</taxon>
        <taxon>Agaricales</taxon>
        <taxon>Agaricineae</taxon>
        <taxon>Galeropsidaceae</taxon>
        <taxon>Panaeolus</taxon>
    </lineage>
</organism>
<dbReference type="Pfam" id="PF05193">
    <property type="entry name" value="Peptidase_M16_C"/>
    <property type="match status" value="1"/>
</dbReference>
<dbReference type="InterPro" id="IPR012340">
    <property type="entry name" value="NA-bd_OB-fold"/>
</dbReference>
<comment type="subunit">
    <text evidence="14">Component of the heterotrimeric canonical replication protein A complex (RPA).</text>
</comment>
<evidence type="ECO:0000256" key="8">
    <source>
        <dbReference type="ARBA" id="ARBA00022771"/>
    </source>
</evidence>
<sequence>MVQLSTGCCQRLQAATPDDAEVFEQEYTVQFLSVKLVGNNAKSANPNAAPQPERHRIIMSDGVHYMQAMLATQLNHLVHEQKVDKNVIVVLEKLTCNYVQEKPLVIVLSLRVIQPGGPEAVKIGDPQPIHTAIQQTVQHTEAASPAVRTAAPAAAAENSKPSRPQPPPPPQAARGNIYPIEGLSPYQNTWTIKARVTQKSEIKKWSNPRGEGKLFNVTLMDDTGEIRGTGFNVVVDELYPKLQEGKVYYISKARVNLAKKKFSNVNNDYELHFERNTEVEECHDTSNLPSVKYNFVPLSSLGDLPPDSICDVIAIVKEVSPVTEITSQKLSRTLQKRELTLVDESKASVTLTLWGKQAESYDADDAPVVAFKGVKVGEFRGGRTLSMFSSSTMQVNPEIDASFKLRGWYDSGGANESFTAQSTTSAGSSSSGPFNRNEMRTFDEVKTQGYGLPEKPVFFSARGTIMHIRENISYPACPTDGCNKKVNEMGDSWRCEKCNLSFGSPSHRYETLFDFKQGHKLIQGFCTSYIISMAAADYSGQAWLQGFNDVGEVVFGMPANDLIALRDNDRMQYDTVLRQAICKTYNFACRAKQDNFKDNMRVRPPSIMITPARSNFIRSTSGTTSYTPTIVSNATQPRMNIVSRVAVEGRVRKGQDNASIKMFLKLSVPLDNVAPGSTIPLFPEENIKVITSRVHPLNSNSVPYNFSSSSSPLLHAAARALNLPARSTECFPGPTSASKTPSRSKTDSHDIPPVEPHYTGSIVVSGYNVAFVLPKVLPNPEEQSETDHPKTPLHRRRMSLGDRPQVHFMAAIDMLVPLASRPPRAPYLLVIPTPRCLHNHIKLRIFPPVAPSASFASLSSVEEDGNMWDLTSDPHVTRTTTARPKRTGSYTHFADDESSESSGQGTLEGCIIQGTFPSAEKIRIRWAKPIKRLNVPGMDRSGRRRVGVEEVKGEMVCTIHGKGTSASNSDVEGVIMSVEYKGHCKGVWFPGVATLLGLDVGLQAKNSDISWPANYNGHWEVSGDVGYTGFDHGTPSHTSNFRSPSMESNGSANIEQEFLSNIDSTKPSSASLLRAPLPSNVAEYSFEGSGATLPSSSTSPLGTLSSIASLPTGSTAPPAKDCSPGSPITLHLNVSELKPPPHNVFSFKISGTILVANRSPSLRLIDNTTSSGDPDPVVLPRFTVLAADTESISTIVRNAADNISVEVFHPTGDIHNDPQTRKTVLQKDSSTKCGEEGGRIALKSFDSFGNTFVRPATTRSRTPSNSMLTRHPSPHIPRANSSSRGNHEGPNMIPSVHARITPIARDPSSSLPTGYAVRLCLGTPWPSESEWLEFGMAPGAKAHTDITKTHAKVTLICASIDGVPIKGEASKLQANTKASTGGAPFEAMMAYEWAYWCRIHVGPTPGRNLILDYVVREAEPVSGNGKKSSTGVRVFNALLPTFLVSTARLEVEIDPLQDLQITDLTSNFDYHSPTPMGNRLFMYSVEAVSSPVLSFGFKKQNKSHLQPRANLWTNLWWTVFCALTLYVHLRFLIFDRLWFHAPPGFTTESQLPSTTTVTTTIYQTTTTTDFLTTTISSPVIAAKSTSTSTPITTFAPPEEMPKLMTTSIHSDKQSDHIVSAPNTISEQTYQSVLQRFGLFSLEDMFDITSWSFEHKTAAKGVLEKVAATLETSTTKLAPTRMRFLSSVSHLLWLKPYFHRFSAHQSRKMATTTHPDWISVSSQSGHFRQFNKPILKSEQDDRDYRIITLDNGLQATLVHDAKADKAAASLDVAVGHLYDPDDMPGLAHFCEHLLFMGTESFPKENEYSEFLAKNNGSSNAYTSTSNTNYYFNVATSALPGALERFSAFFHCPLFAPSCTSRELNAVDSEHKKNHQADMWRIFQLNKHLSKPGHVWSKFGSGNRSSLSQAARDLKVQGKLSTSGSKEPTPASSLLPSPIPSRKGSPAPSVSSTTSEGDADGGVIGRETRRRLVEWWSQEYCASRMRLCIVGNDSLDTLADYAVKLFSPIPNRGKDPLPMIIDHPFGAKEKGTCVSVQTVMAFHAVEISFPLEYQPPNWRYKPANFLSHFIGHEGPGSLYSYLKNKHWVTSLSCGPQSLARGFAMFKVTIHLTPEGFAQYQSVVHATFKYLSLLRASVFDQYHHQELVKLSATRFRFAEKRRPDDYATSITEHMAWPLPRDMILAGPRLTFDYINDSDKKMHEAKISQYLDSFKLGNSRVVLMAPKADHEKLHPQIQWENEPWYGTGYYVQRFDQNFIEKAESPNDIPEFFLPGPNEFIPDNLNVEKKDVAEPCKRPYLIRQTPLSTLWHKKDDQFWVPKAHIVIDLRSPVANASPRSSVMTRLYSDLVNDSLSEYSYNADLAGLTYSFSSHTGGLYITMHGYNDKMSILAEHVLDRMKHLVIDPQRLSVLKEQARREWENFFLGQSYTLSDYYGRYLMTERQWTVDEKLKELPAITANEIQDHVKKLLAQVNIRMLIMGNIFKDEAIKIAEEAEKELGTSPLSPTELNDRGLLLPKGSNHIWSSTVPNANQPNSALTYFTYYGPVRDDKLRVTGALLTQILSEPAFNVLRTREQLGYIVSCSSWSLAGSTDRGLRIVVQSEKKPNYLEERVEAFLDEMKDKLQEMTEDELEHHKSALEKKWLEAHKNLGEEVGRYTVYINNGQWDFMRNERSAAVLKTLKKQDVVDLFLSNVHPSSVTRAKLSVHMKSLKPVGQSVSTAASQAFEDLVRSSLPEIDARGWRNAVDGEEPSLMDFGQYWMKVLNSDAGKLVLMQLPALLEKYPSPGQEADARKPGVTYIEDIKAFRAGLKPTTDPGPMVNWNDLPTARF</sequence>
<dbReference type="Pfam" id="PF04057">
    <property type="entry name" value="Rep-A_N"/>
    <property type="match status" value="1"/>
</dbReference>
<dbReference type="PANTHER" id="PTHR43690">
    <property type="entry name" value="NARDILYSIN"/>
    <property type="match status" value="1"/>
</dbReference>
<dbReference type="FunFam" id="2.40.50.140:FF:000041">
    <property type="entry name" value="Replication protein A subunit"/>
    <property type="match status" value="1"/>
</dbReference>
<dbReference type="FunFam" id="3.30.830.10:FF:000012">
    <property type="entry name" value="Protease 3"/>
    <property type="match status" value="1"/>
</dbReference>
<dbReference type="GO" id="GO:0006310">
    <property type="term" value="P:DNA recombination"/>
    <property type="evidence" value="ECO:0007669"/>
    <property type="project" value="InterPro"/>
</dbReference>
<dbReference type="GO" id="GO:0004222">
    <property type="term" value="F:metalloendopeptidase activity"/>
    <property type="evidence" value="ECO:0007669"/>
    <property type="project" value="InterPro"/>
</dbReference>
<feature type="domain" description="Peptidase M16 C-terminal" evidence="19">
    <location>
        <begin position="1966"/>
        <end position="2144"/>
    </location>
</feature>
<dbReference type="GO" id="GO:0007004">
    <property type="term" value="P:telomere maintenance via telomerase"/>
    <property type="evidence" value="ECO:0007669"/>
    <property type="project" value="UniProtKB-ARBA"/>
</dbReference>
<evidence type="ECO:0000256" key="4">
    <source>
        <dbReference type="ARBA" id="ARBA00007261"/>
    </source>
</evidence>
<dbReference type="Pfam" id="PF00675">
    <property type="entry name" value="Peptidase_M16"/>
    <property type="match status" value="1"/>
</dbReference>
<dbReference type="Pfam" id="PF16187">
    <property type="entry name" value="Peptidase_M16_M"/>
    <property type="match status" value="1"/>
</dbReference>
<keyword evidence="11" id="KW-0482">Metalloprotease</keyword>
<comment type="subcellular location">
    <subcellularLocation>
        <location evidence="2 14">Nucleus</location>
    </subcellularLocation>
</comment>
<dbReference type="FunFam" id="2.40.50.140:FF:000064">
    <property type="entry name" value="Replication protein A subunit"/>
    <property type="match status" value="1"/>
</dbReference>
<feature type="domain" description="Peptidase M16 N-terminal" evidence="16">
    <location>
        <begin position="1756"/>
        <end position="1891"/>
    </location>
</feature>
<feature type="compositionally biased region" description="Polar residues" evidence="15">
    <location>
        <begin position="1257"/>
        <end position="1268"/>
    </location>
</feature>
<proteinExistence type="inferred from homology"/>
<dbReference type="InterPro" id="IPR047192">
    <property type="entry name" value="Euk_RPA1_DBD_C"/>
</dbReference>
<dbReference type="SUPFAM" id="SSF63411">
    <property type="entry name" value="LuxS/MPP-like metallohydrolase"/>
    <property type="match status" value="5"/>
</dbReference>
<dbReference type="EMBL" id="NHTK01001375">
    <property type="protein sequence ID" value="PPQ98811.1"/>
    <property type="molecule type" value="Genomic_DNA"/>
</dbReference>
<feature type="domain" description="OB" evidence="17">
    <location>
        <begin position="190"/>
        <end position="270"/>
    </location>
</feature>
<keyword evidence="5" id="KW-0645">Protease</keyword>
<evidence type="ECO:0000259" key="18">
    <source>
        <dbReference type="Pfam" id="PF04057"/>
    </source>
</evidence>
<dbReference type="GO" id="GO:0005739">
    <property type="term" value="C:mitochondrion"/>
    <property type="evidence" value="ECO:0007669"/>
    <property type="project" value="TreeGrafter"/>
</dbReference>
<feature type="domain" description="Replication factor A C-terminal" evidence="20">
    <location>
        <begin position="458"/>
        <end position="509"/>
    </location>
</feature>
<evidence type="ECO:0000256" key="2">
    <source>
        <dbReference type="ARBA" id="ARBA00004123"/>
    </source>
</evidence>
<dbReference type="InterPro" id="IPR013955">
    <property type="entry name" value="Rep_factor-A_C"/>
</dbReference>
<comment type="similarity">
    <text evidence="3 14">Belongs to the replication factor A protein 1 family.</text>
</comment>
<dbReference type="InterPro" id="IPR050626">
    <property type="entry name" value="Peptidase_M16"/>
</dbReference>
<dbReference type="CDD" id="cd04477">
    <property type="entry name" value="RPA1N"/>
    <property type="match status" value="1"/>
</dbReference>
<dbReference type="GO" id="GO:0000781">
    <property type="term" value="C:chromosome, telomeric region"/>
    <property type="evidence" value="ECO:0007669"/>
    <property type="project" value="UniProtKB-ARBA"/>
</dbReference>
<dbReference type="InterPro" id="IPR001431">
    <property type="entry name" value="Pept_M16_Zn_BS"/>
</dbReference>
<evidence type="ECO:0000259" key="17">
    <source>
        <dbReference type="Pfam" id="PF01336"/>
    </source>
</evidence>
<dbReference type="CDD" id="cd04474">
    <property type="entry name" value="RPA1_DBD_A"/>
    <property type="match status" value="1"/>
</dbReference>
<evidence type="ECO:0000256" key="1">
    <source>
        <dbReference type="ARBA" id="ARBA00001947"/>
    </source>
</evidence>